<dbReference type="InterPro" id="IPR007627">
    <property type="entry name" value="RNA_pol_sigma70_r2"/>
</dbReference>
<evidence type="ECO:0000256" key="2">
    <source>
        <dbReference type="ARBA" id="ARBA00023015"/>
    </source>
</evidence>
<evidence type="ECO:0000256" key="4">
    <source>
        <dbReference type="ARBA" id="ARBA00023125"/>
    </source>
</evidence>
<protein>
    <submittedName>
        <fullName evidence="8">ECF subfamily RNA polymerase sigma factor</fullName>
    </submittedName>
</protein>
<dbReference type="InterPro" id="IPR014284">
    <property type="entry name" value="RNA_pol_sigma-70_dom"/>
</dbReference>
<accession>A0A059G8Y8</accession>
<dbReference type="STRING" id="1280953.HOC_08182"/>
<dbReference type="Proteomes" id="UP000024942">
    <property type="component" value="Unassembled WGS sequence"/>
</dbReference>
<evidence type="ECO:0000313" key="8">
    <source>
        <dbReference type="EMBL" id="KDA02908.1"/>
    </source>
</evidence>
<organism evidence="8 9">
    <name type="scientific">Hyphomonas oceanitis SCH89</name>
    <dbReference type="NCBI Taxonomy" id="1280953"/>
    <lineage>
        <taxon>Bacteria</taxon>
        <taxon>Pseudomonadati</taxon>
        <taxon>Pseudomonadota</taxon>
        <taxon>Alphaproteobacteria</taxon>
        <taxon>Hyphomonadales</taxon>
        <taxon>Hyphomonadaceae</taxon>
        <taxon>Hyphomonas</taxon>
    </lineage>
</organism>
<dbReference type="SUPFAM" id="SSF88946">
    <property type="entry name" value="Sigma2 domain of RNA polymerase sigma factors"/>
    <property type="match status" value="1"/>
</dbReference>
<dbReference type="eggNOG" id="COG1595">
    <property type="taxonomic scope" value="Bacteria"/>
</dbReference>
<keyword evidence="3" id="KW-0731">Sigma factor</keyword>
<evidence type="ECO:0000259" key="7">
    <source>
        <dbReference type="Pfam" id="PF08281"/>
    </source>
</evidence>
<dbReference type="Gene3D" id="1.10.1740.10">
    <property type="match status" value="1"/>
</dbReference>
<keyword evidence="9" id="KW-1185">Reference proteome</keyword>
<gene>
    <name evidence="8" type="ORF">HOC_08182</name>
</gene>
<evidence type="ECO:0000256" key="5">
    <source>
        <dbReference type="ARBA" id="ARBA00023163"/>
    </source>
</evidence>
<dbReference type="PATRIC" id="fig|1280953.3.peg.1653"/>
<dbReference type="InterPro" id="IPR013324">
    <property type="entry name" value="RNA_pol_sigma_r3/r4-like"/>
</dbReference>
<dbReference type="Gene3D" id="1.10.10.10">
    <property type="entry name" value="Winged helix-like DNA-binding domain superfamily/Winged helix DNA-binding domain"/>
    <property type="match status" value="1"/>
</dbReference>
<dbReference type="AlphaFoldDB" id="A0A059G8Y8"/>
<dbReference type="InterPro" id="IPR013325">
    <property type="entry name" value="RNA_pol_sigma_r2"/>
</dbReference>
<dbReference type="GO" id="GO:0003677">
    <property type="term" value="F:DNA binding"/>
    <property type="evidence" value="ECO:0007669"/>
    <property type="project" value="UniProtKB-KW"/>
</dbReference>
<dbReference type="Pfam" id="PF04542">
    <property type="entry name" value="Sigma70_r2"/>
    <property type="match status" value="1"/>
</dbReference>
<keyword evidence="5" id="KW-0804">Transcription</keyword>
<dbReference type="PANTHER" id="PTHR43133:SF8">
    <property type="entry name" value="RNA POLYMERASE SIGMA FACTOR HI_1459-RELATED"/>
    <property type="match status" value="1"/>
</dbReference>
<sequence length="192" mass="21041">MAPKQPDLWIVAAGGNDMRTDPDLAADAARGSESAYAELVRRHQARVRGMARRLTGTASDGDDIAQATFLTAWQKIGTYAGGTFAAWICTICYREFLQVRRRQRKEIEFDETAEIIPFGRTQADTANDKMDLSRALEKLPEAQRICVTLCVAASLSHREAAEATGWPLGTIKSHVNRGVAALRKHLAATEVA</sequence>
<keyword evidence="2" id="KW-0805">Transcription regulation</keyword>
<dbReference type="GO" id="GO:0006352">
    <property type="term" value="P:DNA-templated transcription initiation"/>
    <property type="evidence" value="ECO:0007669"/>
    <property type="project" value="InterPro"/>
</dbReference>
<name>A0A059G8Y8_9PROT</name>
<keyword evidence="4" id="KW-0238">DNA-binding</keyword>
<dbReference type="InterPro" id="IPR013249">
    <property type="entry name" value="RNA_pol_sigma70_r4_t2"/>
</dbReference>
<reference evidence="8 9" key="1">
    <citation type="journal article" date="2014" name="Antonie Van Leeuwenhoek">
        <title>Hyphomonas beringensis sp. nov. and Hyphomonas chukchiensis sp. nov., isolated from surface seawater of the Bering Sea and Chukchi Sea.</title>
        <authorList>
            <person name="Li C."/>
            <person name="Lai Q."/>
            <person name="Li G."/>
            <person name="Dong C."/>
            <person name="Wang J."/>
            <person name="Liao Y."/>
            <person name="Shao Z."/>
        </authorList>
    </citation>
    <scope>NUCLEOTIDE SEQUENCE [LARGE SCALE GENOMIC DNA]</scope>
    <source>
        <strain evidence="8 9">SCH89</strain>
    </source>
</reference>
<dbReference type="NCBIfam" id="TIGR02937">
    <property type="entry name" value="sigma70-ECF"/>
    <property type="match status" value="1"/>
</dbReference>
<proteinExistence type="inferred from homology"/>
<feature type="domain" description="RNA polymerase sigma factor 70 region 4 type 2" evidence="7">
    <location>
        <begin position="130"/>
        <end position="182"/>
    </location>
</feature>
<evidence type="ECO:0000259" key="6">
    <source>
        <dbReference type="Pfam" id="PF04542"/>
    </source>
</evidence>
<evidence type="ECO:0000313" key="9">
    <source>
        <dbReference type="Proteomes" id="UP000024942"/>
    </source>
</evidence>
<comment type="caution">
    <text evidence="8">The sequence shown here is derived from an EMBL/GenBank/DDBJ whole genome shotgun (WGS) entry which is preliminary data.</text>
</comment>
<dbReference type="InterPro" id="IPR036388">
    <property type="entry name" value="WH-like_DNA-bd_sf"/>
</dbReference>
<dbReference type="PANTHER" id="PTHR43133">
    <property type="entry name" value="RNA POLYMERASE ECF-TYPE SIGMA FACTO"/>
    <property type="match status" value="1"/>
</dbReference>
<dbReference type="GO" id="GO:0016987">
    <property type="term" value="F:sigma factor activity"/>
    <property type="evidence" value="ECO:0007669"/>
    <property type="project" value="UniProtKB-KW"/>
</dbReference>
<dbReference type="InterPro" id="IPR039425">
    <property type="entry name" value="RNA_pol_sigma-70-like"/>
</dbReference>
<dbReference type="EMBL" id="ARYL01000010">
    <property type="protein sequence ID" value="KDA02908.1"/>
    <property type="molecule type" value="Genomic_DNA"/>
</dbReference>
<feature type="domain" description="RNA polymerase sigma-70 region 2" evidence="6">
    <location>
        <begin position="39"/>
        <end position="105"/>
    </location>
</feature>
<dbReference type="SUPFAM" id="SSF88659">
    <property type="entry name" value="Sigma3 and sigma4 domains of RNA polymerase sigma factors"/>
    <property type="match status" value="1"/>
</dbReference>
<dbReference type="RefSeq" id="WP_051624649.1">
    <property type="nucleotide sequence ID" value="NZ_ARYL01000010.1"/>
</dbReference>
<comment type="similarity">
    <text evidence="1">Belongs to the sigma-70 factor family. ECF subfamily.</text>
</comment>
<dbReference type="Pfam" id="PF08281">
    <property type="entry name" value="Sigma70_r4_2"/>
    <property type="match status" value="1"/>
</dbReference>
<evidence type="ECO:0000256" key="1">
    <source>
        <dbReference type="ARBA" id="ARBA00010641"/>
    </source>
</evidence>
<evidence type="ECO:0000256" key="3">
    <source>
        <dbReference type="ARBA" id="ARBA00023082"/>
    </source>
</evidence>